<keyword evidence="2" id="KW-0255">Endonuclease</keyword>
<feature type="domain" description="DUF559" evidence="1">
    <location>
        <begin position="232"/>
        <end position="296"/>
    </location>
</feature>
<dbReference type="InterPro" id="IPR007569">
    <property type="entry name" value="DUF559"/>
</dbReference>
<protein>
    <submittedName>
        <fullName evidence="2">Endonuclease domain-containing protein</fullName>
    </submittedName>
</protein>
<evidence type="ECO:0000313" key="3">
    <source>
        <dbReference type="Proteomes" id="UP001597347"/>
    </source>
</evidence>
<dbReference type="SUPFAM" id="SSF52980">
    <property type="entry name" value="Restriction endonuclease-like"/>
    <property type="match status" value="1"/>
</dbReference>
<sequence>MQNDDWSRADAIALGVLERNGGVARIDAFLAAGLTRHQVAAIFRRGVLDRPRNAWFVDPALPWQAKHAIRVGGILACLSAAASYGLPVPPEAWRRIHVLVPHNAPRRRHNRDKRRYVAPDEDLEVELHWSPDDGMLPGWRTSLVETLVAMSACVPLDWWIAAIDAARHRPRDRPALLDAQAFRRLRALVPGRLVEHLGLVDALSGSCIETLLRLGLIRRGIGPFVLQFSPTANEFVDFLLPGKLIVEVDGEAFHDPQQDALRDARFRGLGYRVLRFTYSDVVDRLDQVLDQIQAALAALAAE</sequence>
<dbReference type="Pfam" id="PF04480">
    <property type="entry name" value="DUF559"/>
    <property type="match status" value="1"/>
</dbReference>
<accession>A0ABW4LBJ8</accession>
<dbReference type="EMBL" id="JBHUEA010000005">
    <property type="protein sequence ID" value="MFD1720915.1"/>
    <property type="molecule type" value="Genomic_DNA"/>
</dbReference>
<proteinExistence type="predicted"/>
<dbReference type="InterPro" id="IPR011335">
    <property type="entry name" value="Restrct_endonuc-II-like"/>
</dbReference>
<keyword evidence="2" id="KW-0540">Nuclease</keyword>
<dbReference type="RefSeq" id="WP_377932672.1">
    <property type="nucleotide sequence ID" value="NZ_JBHUEA010000005.1"/>
</dbReference>
<dbReference type="GO" id="GO:0004519">
    <property type="term" value="F:endonuclease activity"/>
    <property type="evidence" value="ECO:0007669"/>
    <property type="project" value="UniProtKB-KW"/>
</dbReference>
<dbReference type="Gene3D" id="3.40.960.10">
    <property type="entry name" value="VSR Endonuclease"/>
    <property type="match status" value="1"/>
</dbReference>
<keyword evidence="2" id="KW-0378">Hydrolase</keyword>
<comment type="caution">
    <text evidence="2">The sequence shown here is derived from an EMBL/GenBank/DDBJ whole genome shotgun (WGS) entry which is preliminary data.</text>
</comment>
<dbReference type="Proteomes" id="UP001597347">
    <property type="component" value="Unassembled WGS sequence"/>
</dbReference>
<name>A0ABW4LBJ8_9MICO</name>
<reference evidence="3" key="1">
    <citation type="journal article" date="2019" name="Int. J. Syst. Evol. Microbiol.">
        <title>The Global Catalogue of Microorganisms (GCM) 10K type strain sequencing project: providing services to taxonomists for standard genome sequencing and annotation.</title>
        <authorList>
            <consortium name="The Broad Institute Genomics Platform"/>
            <consortium name="The Broad Institute Genome Sequencing Center for Infectious Disease"/>
            <person name="Wu L."/>
            <person name="Ma J."/>
        </authorList>
    </citation>
    <scope>NUCLEOTIDE SEQUENCE [LARGE SCALE GENOMIC DNA]</scope>
    <source>
        <strain evidence="3">CGMCC 1.12471</strain>
    </source>
</reference>
<keyword evidence="3" id="KW-1185">Reference proteome</keyword>
<evidence type="ECO:0000259" key="1">
    <source>
        <dbReference type="Pfam" id="PF04480"/>
    </source>
</evidence>
<organism evidence="2 3">
    <name type="scientific">Amnibacterium endophyticum</name>
    <dbReference type="NCBI Taxonomy" id="2109337"/>
    <lineage>
        <taxon>Bacteria</taxon>
        <taxon>Bacillati</taxon>
        <taxon>Actinomycetota</taxon>
        <taxon>Actinomycetes</taxon>
        <taxon>Micrococcales</taxon>
        <taxon>Microbacteriaceae</taxon>
        <taxon>Amnibacterium</taxon>
    </lineage>
</organism>
<gene>
    <name evidence="2" type="ORF">ACFSBI_05075</name>
</gene>
<evidence type="ECO:0000313" key="2">
    <source>
        <dbReference type="EMBL" id="MFD1720915.1"/>
    </source>
</evidence>